<dbReference type="Proteomes" id="UP000023774">
    <property type="component" value="Unassembled WGS sequence"/>
</dbReference>
<comment type="caution">
    <text evidence="2">The sequence shown here is derived from an EMBL/GenBank/DDBJ whole genome shotgun (WGS) entry which is preliminary data.</text>
</comment>
<dbReference type="SUPFAM" id="SSF101874">
    <property type="entry name" value="YceI-like"/>
    <property type="match status" value="1"/>
</dbReference>
<feature type="domain" description="Lipid/polyisoprenoid-binding YceI-like" evidence="1">
    <location>
        <begin position="42"/>
        <end position="201"/>
    </location>
</feature>
<dbReference type="EMBL" id="APRJ01000010">
    <property type="protein sequence ID" value="ENW87528.1"/>
    <property type="molecule type" value="Genomic_DNA"/>
</dbReference>
<accession>N9KU38</accession>
<dbReference type="Gene3D" id="2.40.128.110">
    <property type="entry name" value="Lipid/polyisoprenoid-binding, YceI-like"/>
    <property type="match status" value="1"/>
</dbReference>
<evidence type="ECO:0000259" key="1">
    <source>
        <dbReference type="SMART" id="SM00867"/>
    </source>
</evidence>
<evidence type="ECO:0000313" key="2">
    <source>
        <dbReference type="EMBL" id="ENW87528.1"/>
    </source>
</evidence>
<reference evidence="2 3" key="1">
    <citation type="submission" date="2013-02" db="EMBL/GenBank/DDBJ databases">
        <title>The Genome Sequence of Acinetobacter sp. NIPH 713.</title>
        <authorList>
            <consortium name="The Broad Institute Genome Sequencing Platform"/>
            <consortium name="The Broad Institute Genome Sequencing Center for Infectious Disease"/>
            <person name="Cerqueira G."/>
            <person name="Feldgarden M."/>
            <person name="Courvalin P."/>
            <person name="Perichon B."/>
            <person name="Grillot-Courvalin C."/>
            <person name="Clermont D."/>
            <person name="Rocha E."/>
            <person name="Yoon E.-J."/>
            <person name="Nemec A."/>
            <person name="Walker B."/>
            <person name="Young S.K."/>
            <person name="Zeng Q."/>
            <person name="Gargeya S."/>
            <person name="Fitzgerald M."/>
            <person name="Haas B."/>
            <person name="Abouelleil A."/>
            <person name="Alvarado L."/>
            <person name="Arachchi H.M."/>
            <person name="Berlin A.M."/>
            <person name="Chapman S.B."/>
            <person name="Dewar J."/>
            <person name="Goldberg J."/>
            <person name="Griggs A."/>
            <person name="Gujja S."/>
            <person name="Hansen M."/>
            <person name="Howarth C."/>
            <person name="Imamovic A."/>
            <person name="Larimer J."/>
            <person name="McCowan C."/>
            <person name="Murphy C."/>
            <person name="Neiman D."/>
            <person name="Pearson M."/>
            <person name="Priest M."/>
            <person name="Roberts A."/>
            <person name="Saif S."/>
            <person name="Shea T."/>
            <person name="Sisk P."/>
            <person name="Sykes S."/>
            <person name="Wortman J."/>
            <person name="Nusbaum C."/>
            <person name="Birren B."/>
        </authorList>
    </citation>
    <scope>NUCLEOTIDE SEQUENCE [LARGE SCALE GENOMIC DNA]</scope>
    <source>
        <strain evidence="2 3">NIPH 713</strain>
    </source>
</reference>
<dbReference type="PATRIC" id="fig|1217709.3.peg.729"/>
<dbReference type="AlphaFoldDB" id="N9KU38"/>
<dbReference type="InterPro" id="IPR007372">
    <property type="entry name" value="Lipid/polyisoprenoid-bd_YceI"/>
</dbReference>
<proteinExistence type="predicted"/>
<dbReference type="Pfam" id="PF04264">
    <property type="entry name" value="YceI"/>
    <property type="match status" value="1"/>
</dbReference>
<sequence length="203" mass="22575">MYLNPINKKLNKVDLKLKTTIKTGLIGLAICLFFSSQTFAKSWTLTPKSDVGFEIKSMGLTVVKAKFNQVQSSMQFDAKAPQNASTHLVMDVESLSFNKPLLKHMILGEDLFYVEKYKTVSFKSIQFKDLGNGKYNVLGNLTLRGVTKPVIFETTFKSSLSNDNLLEVQAFAVINRSDFGMRKGIAGVGEKVNLHLSGHCEVN</sequence>
<protein>
    <recommendedName>
        <fullName evidence="1">Lipid/polyisoprenoid-binding YceI-like domain-containing protein</fullName>
    </recommendedName>
</protein>
<keyword evidence="3" id="KW-1185">Reference proteome</keyword>
<dbReference type="PANTHER" id="PTHR34406:SF1">
    <property type="entry name" value="PROTEIN YCEI"/>
    <property type="match status" value="1"/>
</dbReference>
<evidence type="ECO:0000313" key="3">
    <source>
        <dbReference type="Proteomes" id="UP000023774"/>
    </source>
</evidence>
<dbReference type="PANTHER" id="PTHR34406">
    <property type="entry name" value="PROTEIN YCEI"/>
    <property type="match status" value="1"/>
</dbReference>
<organism evidence="2 3">
    <name type="scientific">Acinetobacter pseudolwoffii</name>
    <dbReference type="NCBI Taxonomy" id="2053287"/>
    <lineage>
        <taxon>Bacteria</taxon>
        <taxon>Pseudomonadati</taxon>
        <taxon>Pseudomonadota</taxon>
        <taxon>Gammaproteobacteria</taxon>
        <taxon>Moraxellales</taxon>
        <taxon>Moraxellaceae</taxon>
        <taxon>Acinetobacter</taxon>
    </lineage>
</organism>
<dbReference type="HOGENOM" id="CLU_071003_4_0_6"/>
<gene>
    <name evidence="2" type="ORF">F906_00768</name>
</gene>
<dbReference type="SMART" id="SM00867">
    <property type="entry name" value="YceI"/>
    <property type="match status" value="1"/>
</dbReference>
<name>N9KU38_9GAMM</name>
<dbReference type="InterPro" id="IPR036761">
    <property type="entry name" value="TTHA0802/YceI-like_sf"/>
</dbReference>